<evidence type="ECO:0000256" key="6">
    <source>
        <dbReference type="ARBA" id="ARBA00023087"/>
    </source>
</evidence>
<reference evidence="11" key="1">
    <citation type="submission" date="2018-07" db="EMBL/GenBank/DDBJ databases">
        <title>Streptacidiphilus bronchialis DSM 106435 chromosome.</title>
        <authorList>
            <person name="Batra D."/>
            <person name="Gulvik C.A."/>
        </authorList>
    </citation>
    <scope>NUCLEOTIDE SEQUENCE [LARGE SCALE GENOMIC DNA]</scope>
    <source>
        <strain evidence="11">DSM 106435</strain>
    </source>
</reference>
<sequence length="139" mass="14474">MRNIKKAVLVSAASVGVIVAGATAAAAQGADAKAAAIGSPGVISGNAVQVPIDIPINLCGNSINVVGILNPAFGNTCINASGHERNRGFEHIERERTEERGQFGRERGHERGHERGYERGGRDHGRGGEHGKRNGGDDC</sequence>
<keyword evidence="4 8" id="KW-0732">Signal</keyword>
<accession>A0A345SYZ4</accession>
<dbReference type="PROSITE" id="PS51884">
    <property type="entry name" value="CHAPLIN"/>
    <property type="match status" value="1"/>
</dbReference>
<evidence type="ECO:0000256" key="2">
    <source>
        <dbReference type="ARBA" id="ARBA00022512"/>
    </source>
</evidence>
<keyword evidence="3" id="KW-0964">Secreted</keyword>
<feature type="chain" id="PRO_5016608778" evidence="8">
    <location>
        <begin position="27"/>
        <end position="139"/>
    </location>
</feature>
<evidence type="ECO:0000256" key="8">
    <source>
        <dbReference type="SAM" id="SignalP"/>
    </source>
</evidence>
<evidence type="ECO:0000259" key="9">
    <source>
        <dbReference type="PROSITE" id="PS51884"/>
    </source>
</evidence>
<feature type="domain" description="Chaplin" evidence="9">
    <location>
        <begin position="39"/>
        <end position="79"/>
    </location>
</feature>
<keyword evidence="6" id="KW-0034">Amyloid</keyword>
<dbReference type="EMBL" id="CP031264">
    <property type="protein sequence ID" value="AXI78949.1"/>
    <property type="molecule type" value="Genomic_DNA"/>
</dbReference>
<protein>
    <submittedName>
        <fullName evidence="10">Chaplin</fullName>
    </submittedName>
</protein>
<evidence type="ECO:0000256" key="1">
    <source>
        <dbReference type="ARBA" id="ARBA00004191"/>
    </source>
</evidence>
<proteinExistence type="predicted"/>
<dbReference type="Proteomes" id="UP000249340">
    <property type="component" value="Chromosome"/>
</dbReference>
<keyword evidence="5" id="KW-0130">Cell adhesion</keyword>
<dbReference type="AlphaFoldDB" id="A0A345SYZ4"/>
<comment type="subcellular location">
    <subcellularLocation>
        <location evidence="1">Secreted</location>
        <location evidence="1">Cell wall</location>
    </subcellularLocation>
</comment>
<evidence type="ECO:0000256" key="7">
    <source>
        <dbReference type="SAM" id="MobiDB-lite"/>
    </source>
</evidence>
<dbReference type="KEGG" id="stri:C7M71_017555"/>
<evidence type="ECO:0000256" key="4">
    <source>
        <dbReference type="ARBA" id="ARBA00022729"/>
    </source>
</evidence>
<keyword evidence="2" id="KW-0134">Cell wall</keyword>
<organism evidence="10 11">
    <name type="scientific">Peterkaempfera bronchialis</name>
    <dbReference type="NCBI Taxonomy" id="2126346"/>
    <lineage>
        <taxon>Bacteria</taxon>
        <taxon>Bacillati</taxon>
        <taxon>Actinomycetota</taxon>
        <taxon>Actinomycetes</taxon>
        <taxon>Kitasatosporales</taxon>
        <taxon>Streptomycetaceae</taxon>
        <taxon>Peterkaempfera</taxon>
    </lineage>
</organism>
<gene>
    <name evidence="10" type="ORF">C7M71_017555</name>
</gene>
<evidence type="ECO:0000313" key="10">
    <source>
        <dbReference type="EMBL" id="AXI78949.1"/>
    </source>
</evidence>
<feature type="signal peptide" evidence="8">
    <location>
        <begin position="1"/>
        <end position="26"/>
    </location>
</feature>
<dbReference type="InterPro" id="IPR005528">
    <property type="entry name" value="ChpA-H"/>
</dbReference>
<evidence type="ECO:0000256" key="3">
    <source>
        <dbReference type="ARBA" id="ARBA00022525"/>
    </source>
</evidence>
<dbReference type="Pfam" id="PF03777">
    <property type="entry name" value="ChpA-C"/>
    <property type="match status" value="1"/>
</dbReference>
<name>A0A345SYZ4_9ACTN</name>
<keyword evidence="11" id="KW-1185">Reference proteome</keyword>
<evidence type="ECO:0000313" key="11">
    <source>
        <dbReference type="Proteomes" id="UP000249340"/>
    </source>
</evidence>
<dbReference type="RefSeq" id="WP_111489442.1">
    <property type="nucleotide sequence ID" value="NZ_CP031264.1"/>
</dbReference>
<dbReference type="OrthoDB" id="3544424at2"/>
<dbReference type="GO" id="GO:0007155">
    <property type="term" value="P:cell adhesion"/>
    <property type="evidence" value="ECO:0007669"/>
    <property type="project" value="UniProtKB-KW"/>
</dbReference>
<evidence type="ECO:0000256" key="5">
    <source>
        <dbReference type="ARBA" id="ARBA00022889"/>
    </source>
</evidence>
<feature type="region of interest" description="Disordered" evidence="7">
    <location>
        <begin position="84"/>
        <end position="139"/>
    </location>
</feature>